<gene>
    <name evidence="3" type="ORF">NQ318_005948</name>
</gene>
<evidence type="ECO:0000313" key="3">
    <source>
        <dbReference type="EMBL" id="KAJ8949481.1"/>
    </source>
</evidence>
<dbReference type="EMBL" id="JAPWTK010000117">
    <property type="protein sequence ID" value="KAJ8949481.1"/>
    <property type="molecule type" value="Genomic_DNA"/>
</dbReference>
<feature type="compositionally biased region" description="Polar residues" evidence="1">
    <location>
        <begin position="37"/>
        <end position="54"/>
    </location>
</feature>
<evidence type="ECO:0000256" key="1">
    <source>
        <dbReference type="SAM" id="MobiDB-lite"/>
    </source>
</evidence>
<organism evidence="3 4">
    <name type="scientific">Aromia moschata</name>
    <dbReference type="NCBI Taxonomy" id="1265417"/>
    <lineage>
        <taxon>Eukaryota</taxon>
        <taxon>Metazoa</taxon>
        <taxon>Ecdysozoa</taxon>
        <taxon>Arthropoda</taxon>
        <taxon>Hexapoda</taxon>
        <taxon>Insecta</taxon>
        <taxon>Pterygota</taxon>
        <taxon>Neoptera</taxon>
        <taxon>Endopterygota</taxon>
        <taxon>Coleoptera</taxon>
        <taxon>Polyphaga</taxon>
        <taxon>Cucujiformia</taxon>
        <taxon>Chrysomeloidea</taxon>
        <taxon>Cerambycidae</taxon>
        <taxon>Cerambycinae</taxon>
        <taxon>Callichromatini</taxon>
        <taxon>Aromia</taxon>
    </lineage>
</organism>
<comment type="caution">
    <text evidence="3">The sequence shown here is derived from an EMBL/GenBank/DDBJ whole genome shotgun (WGS) entry which is preliminary data.</text>
</comment>
<dbReference type="PANTHER" id="PTHR22306">
    <property type="entry name" value="CHROMOSOME 7 OPEN READING FRAME 50"/>
    <property type="match status" value="1"/>
</dbReference>
<keyword evidence="4" id="KW-1185">Reference proteome</keyword>
<evidence type="ECO:0000313" key="4">
    <source>
        <dbReference type="Proteomes" id="UP001162162"/>
    </source>
</evidence>
<dbReference type="InterPro" id="IPR019327">
    <property type="entry name" value="WKF"/>
</dbReference>
<accession>A0AAV8YEY5</accession>
<reference evidence="3" key="1">
    <citation type="journal article" date="2023" name="Insect Mol. Biol.">
        <title>Genome sequencing provides insights into the evolution of gene families encoding plant cell wall-degrading enzymes in longhorned beetles.</title>
        <authorList>
            <person name="Shin N.R."/>
            <person name="Okamura Y."/>
            <person name="Kirsch R."/>
            <person name="Pauchet Y."/>
        </authorList>
    </citation>
    <scope>NUCLEOTIDE SEQUENCE</scope>
    <source>
        <strain evidence="3">AMC_N1</strain>
    </source>
</reference>
<name>A0AAV8YEY5_9CUCU</name>
<sequence>MDKPHKNKKKKSKKVISFDEEIITKDGAGKILLHESITPQEKVNETNETSISHGNNDEVIDSEQKNKVKEKKSSNRELETKETDNADEISVEKPEIKRDESIRAQKRKKHAKLLDDKRLKAELNSQQNALNYLSLWKHNREEWKFEKLKQIWLQQSLFEPSKIPSEFWNTVVEYFCGARGAIRTVILKSALEIIEKVDKSEEDNTDENYLLILQRARDIVQNLQE</sequence>
<feature type="compositionally biased region" description="Basic and acidic residues" evidence="1">
    <location>
        <begin position="62"/>
        <end position="88"/>
    </location>
</feature>
<dbReference type="PANTHER" id="PTHR22306:SF2">
    <property type="entry name" value="CHROMOSOME 7 OPEN READING FRAME 50"/>
    <property type="match status" value="1"/>
</dbReference>
<protein>
    <recommendedName>
        <fullName evidence="2">WKF domain-containing protein</fullName>
    </recommendedName>
</protein>
<feature type="domain" description="WKF" evidence="2">
    <location>
        <begin position="131"/>
        <end position="193"/>
    </location>
</feature>
<evidence type="ECO:0000259" key="2">
    <source>
        <dbReference type="Pfam" id="PF10180"/>
    </source>
</evidence>
<dbReference type="Proteomes" id="UP001162162">
    <property type="component" value="Unassembled WGS sequence"/>
</dbReference>
<dbReference type="AlphaFoldDB" id="A0AAV8YEY5"/>
<proteinExistence type="predicted"/>
<feature type="region of interest" description="Disordered" evidence="1">
    <location>
        <begin position="29"/>
        <end position="88"/>
    </location>
</feature>
<dbReference type="Pfam" id="PF10180">
    <property type="entry name" value="WKF"/>
    <property type="match status" value="1"/>
</dbReference>